<feature type="binding site" evidence="8">
    <location>
        <position position="74"/>
    </location>
    <ligand>
        <name>GTP</name>
        <dbReference type="ChEBI" id="CHEBI:37565"/>
    </ligand>
</feature>
<evidence type="ECO:0000256" key="6">
    <source>
        <dbReference type="ARBA" id="ARBA00023134"/>
    </source>
</evidence>
<comment type="catalytic activity">
    <reaction evidence="8">
        <text>Mo-molybdopterin + GTP + H(+) = Mo-molybdopterin guanine dinucleotide + diphosphate</text>
        <dbReference type="Rhea" id="RHEA:34243"/>
        <dbReference type="ChEBI" id="CHEBI:15378"/>
        <dbReference type="ChEBI" id="CHEBI:33019"/>
        <dbReference type="ChEBI" id="CHEBI:37565"/>
        <dbReference type="ChEBI" id="CHEBI:71302"/>
        <dbReference type="ChEBI" id="CHEBI:71310"/>
        <dbReference type="EC" id="2.7.7.77"/>
    </reaction>
</comment>
<dbReference type="Proteomes" id="UP000198512">
    <property type="component" value="Unassembled WGS sequence"/>
</dbReference>
<evidence type="ECO:0000256" key="7">
    <source>
        <dbReference type="ARBA" id="ARBA00023150"/>
    </source>
</evidence>
<comment type="subunit">
    <text evidence="8">Monomer.</text>
</comment>
<sequence length="198" mass="21912">MPAYPAYPNLSVLLLAGGRGQRMAGQDKGLLPWRGKPLIAWIAEQVRPLTDDLLISCNRNQAQYAAHADRLVADPSPDYLGPLAGILTGLRAARHEQLLILPCDAPCIDRDLLNDLLALAGDNPVMVRQGDFWEPLFSIVPRVLLEDLERAWLEGVRSPQRWLQPLNPHALICAAGDRRLANFNTPDWLEEENGQSSG</sequence>
<comment type="caution">
    <text evidence="8">Lacks conserved residue(s) required for the propagation of feature annotation.</text>
</comment>
<dbReference type="EMBL" id="FOFP01000005">
    <property type="protein sequence ID" value="SEQ39340.1"/>
    <property type="molecule type" value="Genomic_DNA"/>
</dbReference>
<evidence type="ECO:0000313" key="11">
    <source>
        <dbReference type="Proteomes" id="UP000198512"/>
    </source>
</evidence>
<organism evidence="10 11">
    <name type="scientific">Pseudomonas cuatrocienegasensis</name>
    <dbReference type="NCBI Taxonomy" id="543360"/>
    <lineage>
        <taxon>Bacteria</taxon>
        <taxon>Pseudomonadati</taxon>
        <taxon>Pseudomonadota</taxon>
        <taxon>Gammaproteobacteria</taxon>
        <taxon>Pseudomonadales</taxon>
        <taxon>Pseudomonadaceae</taxon>
        <taxon>Pseudomonas</taxon>
    </lineage>
</organism>
<dbReference type="InterPro" id="IPR025877">
    <property type="entry name" value="MobA-like_NTP_Trfase"/>
</dbReference>
<feature type="binding site" evidence="8">
    <location>
        <position position="28"/>
    </location>
    <ligand>
        <name>GTP</name>
        <dbReference type="ChEBI" id="CHEBI:37565"/>
    </ligand>
</feature>
<comment type="subcellular location">
    <subcellularLocation>
        <location evidence="8">Cytoplasm</location>
    </subcellularLocation>
</comment>
<dbReference type="InterPro" id="IPR029044">
    <property type="entry name" value="Nucleotide-diphossugar_trans"/>
</dbReference>
<evidence type="ECO:0000313" key="10">
    <source>
        <dbReference type="EMBL" id="SEQ39340.1"/>
    </source>
</evidence>
<dbReference type="InterPro" id="IPR013482">
    <property type="entry name" value="Molybde_CF_guanTrfase"/>
</dbReference>
<evidence type="ECO:0000256" key="5">
    <source>
        <dbReference type="ARBA" id="ARBA00022842"/>
    </source>
</evidence>
<proteinExistence type="inferred from homology"/>
<comment type="function">
    <text evidence="8">Transfers a GMP moiety from GTP to Mo-molybdopterin (Mo-MPT) cofactor (Moco or molybdenum cofactor) to form Mo-molybdopterin guanine dinucleotide (Mo-MGD) cofactor.</text>
</comment>
<protein>
    <recommendedName>
        <fullName evidence="8">Molybdenum cofactor guanylyltransferase</fullName>
        <shortName evidence="8">MoCo guanylyltransferase</shortName>
        <ecNumber evidence="8">2.7.7.77</ecNumber>
    </recommendedName>
    <alternativeName>
        <fullName evidence="8">GTP:molybdopterin guanylyltransferase</fullName>
    </alternativeName>
    <alternativeName>
        <fullName evidence="8">Mo-MPT guanylyltransferase</fullName>
    </alternativeName>
    <alternativeName>
        <fullName evidence="8">Molybdopterin guanylyltransferase</fullName>
    </alternativeName>
    <alternativeName>
        <fullName evidence="8">Molybdopterin-guanine dinucleotide synthase</fullName>
        <shortName evidence="8">MGD synthase</shortName>
    </alternativeName>
</protein>
<dbReference type="CDD" id="cd02503">
    <property type="entry name" value="MobA"/>
    <property type="match status" value="1"/>
</dbReference>
<dbReference type="Gene3D" id="3.90.550.10">
    <property type="entry name" value="Spore Coat Polysaccharide Biosynthesis Protein SpsA, Chain A"/>
    <property type="match status" value="1"/>
</dbReference>
<evidence type="ECO:0000256" key="3">
    <source>
        <dbReference type="ARBA" id="ARBA00022723"/>
    </source>
</evidence>
<feature type="binding site" evidence="8">
    <location>
        <position position="104"/>
    </location>
    <ligand>
        <name>GTP</name>
        <dbReference type="ChEBI" id="CHEBI:37565"/>
    </ligand>
</feature>
<feature type="binding site" evidence="8">
    <location>
        <position position="104"/>
    </location>
    <ligand>
        <name>Mg(2+)</name>
        <dbReference type="ChEBI" id="CHEBI:18420"/>
    </ligand>
</feature>
<evidence type="ECO:0000256" key="2">
    <source>
        <dbReference type="ARBA" id="ARBA00022679"/>
    </source>
</evidence>
<evidence type="ECO:0000256" key="4">
    <source>
        <dbReference type="ARBA" id="ARBA00022741"/>
    </source>
</evidence>
<gene>
    <name evidence="8" type="primary">mobA</name>
    <name evidence="10" type="ORF">SAMN05216600_105264</name>
</gene>
<keyword evidence="11" id="KW-1185">Reference proteome</keyword>
<accession>A0ABY1BAP7</accession>
<dbReference type="RefSeq" id="WP_069518932.1">
    <property type="nucleotide sequence ID" value="NZ_FOFP01000005.1"/>
</dbReference>
<dbReference type="HAMAP" id="MF_00316">
    <property type="entry name" value="MobA"/>
    <property type="match status" value="1"/>
</dbReference>
<comment type="similarity">
    <text evidence="8">Belongs to the MobA family.</text>
</comment>
<name>A0ABY1BAP7_9PSED</name>
<dbReference type="PANTHER" id="PTHR19136">
    <property type="entry name" value="MOLYBDENUM COFACTOR GUANYLYLTRANSFERASE"/>
    <property type="match status" value="1"/>
</dbReference>
<keyword evidence="1 8" id="KW-0963">Cytoplasm</keyword>
<dbReference type="PANTHER" id="PTHR19136:SF81">
    <property type="entry name" value="MOLYBDENUM COFACTOR GUANYLYLTRANSFERASE"/>
    <property type="match status" value="1"/>
</dbReference>
<keyword evidence="6 8" id="KW-0342">GTP-binding</keyword>
<keyword evidence="2 8" id="KW-0808">Transferase</keyword>
<evidence type="ECO:0000256" key="8">
    <source>
        <dbReference type="HAMAP-Rule" id="MF_00316"/>
    </source>
</evidence>
<dbReference type="Pfam" id="PF12804">
    <property type="entry name" value="NTP_transf_3"/>
    <property type="match status" value="1"/>
</dbReference>
<comment type="cofactor">
    <cofactor evidence="8">
        <name>Mg(2+)</name>
        <dbReference type="ChEBI" id="CHEBI:18420"/>
    </cofactor>
</comment>
<dbReference type="EC" id="2.7.7.77" evidence="8"/>
<comment type="domain">
    <text evidence="8">The N-terminal domain determines nucleotide recognition and specific binding, while the C-terminal domain determines the specific binding to the target protein.</text>
</comment>
<feature type="domain" description="MobA-like NTP transferase" evidence="9">
    <location>
        <begin position="13"/>
        <end position="164"/>
    </location>
</feature>
<reference evidence="10 11" key="1">
    <citation type="submission" date="2016-10" db="EMBL/GenBank/DDBJ databases">
        <authorList>
            <person name="Varghese N."/>
            <person name="Submissions S."/>
        </authorList>
    </citation>
    <scope>NUCLEOTIDE SEQUENCE [LARGE SCALE GENOMIC DNA]</scope>
    <source>
        <strain evidence="10 11">CIP 109853</strain>
    </source>
</reference>
<evidence type="ECO:0000256" key="1">
    <source>
        <dbReference type="ARBA" id="ARBA00022490"/>
    </source>
</evidence>
<keyword evidence="3 8" id="KW-0479">Metal-binding</keyword>
<keyword evidence="5 8" id="KW-0460">Magnesium</keyword>
<keyword evidence="4 8" id="KW-0547">Nucleotide-binding</keyword>
<dbReference type="NCBIfam" id="TIGR02665">
    <property type="entry name" value="molyb_mobA"/>
    <property type="match status" value="1"/>
</dbReference>
<feature type="binding site" evidence="8">
    <location>
        <begin position="15"/>
        <end position="17"/>
    </location>
    <ligand>
        <name>GTP</name>
        <dbReference type="ChEBI" id="CHEBI:37565"/>
    </ligand>
</feature>
<dbReference type="SUPFAM" id="SSF53448">
    <property type="entry name" value="Nucleotide-diphospho-sugar transferases"/>
    <property type="match status" value="1"/>
</dbReference>
<keyword evidence="7 8" id="KW-0501">Molybdenum cofactor biosynthesis</keyword>
<evidence type="ECO:0000259" key="9">
    <source>
        <dbReference type="Pfam" id="PF12804"/>
    </source>
</evidence>
<comment type="caution">
    <text evidence="10">The sequence shown here is derived from an EMBL/GenBank/DDBJ whole genome shotgun (WGS) entry which is preliminary data.</text>
</comment>